<organism evidence="1 2">
    <name type="scientific">Halalkalibacter hemicellulosilyticusJCM 9152</name>
    <dbReference type="NCBI Taxonomy" id="1236971"/>
    <lineage>
        <taxon>Bacteria</taxon>
        <taxon>Bacillati</taxon>
        <taxon>Bacillota</taxon>
        <taxon>Bacilli</taxon>
        <taxon>Bacillales</taxon>
        <taxon>Bacillaceae</taxon>
        <taxon>Halalkalibacter</taxon>
    </lineage>
</organism>
<dbReference type="AlphaFoldDB" id="W4QGF3"/>
<gene>
    <name evidence="1" type="ORF">JCM9152_2149</name>
</gene>
<evidence type="ECO:0000313" key="1">
    <source>
        <dbReference type="EMBL" id="GAE30733.1"/>
    </source>
</evidence>
<dbReference type="OrthoDB" id="2959394at2"/>
<sequence>MNKWKYAIALLCLSFLVGLFLVFSLRPEPLRETLIFFPIDENAQFLESRSAITILSSKDEDEYILNWETSSVLDQEAYLRQDVSLLFEDGLLKDIQSTWKKQTDTITMNKHVPSDDSGHYRVVTFHHAEIHYPNDHIRSAQALSFDRLYVIDSPLSPLEAFRIPETEEQWESKRVLDYILQQQQQYDWEDLFEYYHLPEDEYTKIPLTDFIQYEQLPGLTREESQRFLGGLWEGLYKHYVLGIAQEDGTVSSPIGSTVPLILLPKTTDHFFILFRTPDGNPVQFIQTISS</sequence>
<proteinExistence type="predicted"/>
<dbReference type="RefSeq" id="WP_035343653.1">
    <property type="nucleotide sequence ID" value="NZ_BAUU01000013.1"/>
</dbReference>
<dbReference type="STRING" id="1236971.JCM9152_2149"/>
<dbReference type="Proteomes" id="UP000018895">
    <property type="component" value="Unassembled WGS sequence"/>
</dbReference>
<accession>W4QGF3</accession>
<protein>
    <submittedName>
        <fullName evidence="1">Uncharacterized protein</fullName>
    </submittedName>
</protein>
<keyword evidence="2" id="KW-1185">Reference proteome</keyword>
<name>W4QGF3_9BACI</name>
<comment type="caution">
    <text evidence="1">The sequence shown here is derived from an EMBL/GenBank/DDBJ whole genome shotgun (WGS) entry which is preliminary data.</text>
</comment>
<reference evidence="1" key="1">
    <citation type="journal article" date="2014" name="Genome Announc.">
        <title>Draft Genome Sequences of Three Alkaliphilic Bacillus Strains, Bacillus wakoensis JCM 9140T, Bacillus akibai JCM 9157T, and Bacillus hemicellulosilyticus JCM 9152T.</title>
        <authorList>
            <person name="Yuki M."/>
            <person name="Oshima K."/>
            <person name="Suda W."/>
            <person name="Oshida Y."/>
            <person name="Kitamura K."/>
            <person name="Iida T."/>
            <person name="Hattori M."/>
            <person name="Ohkuma M."/>
        </authorList>
    </citation>
    <scope>NUCLEOTIDE SEQUENCE [LARGE SCALE GENOMIC DNA]</scope>
    <source>
        <strain evidence="1">JCM 9152</strain>
    </source>
</reference>
<evidence type="ECO:0000313" key="2">
    <source>
        <dbReference type="Proteomes" id="UP000018895"/>
    </source>
</evidence>
<dbReference type="EMBL" id="BAUU01000013">
    <property type="protein sequence ID" value="GAE30733.1"/>
    <property type="molecule type" value="Genomic_DNA"/>
</dbReference>